<reference evidence="1 2" key="1">
    <citation type="journal article" date="2019" name="Sci. Rep.">
        <title>A high-quality genome of Eragrostis curvula grass provides insights into Poaceae evolution and supports new strategies to enhance forage quality.</title>
        <authorList>
            <person name="Carballo J."/>
            <person name="Santos B.A.C.M."/>
            <person name="Zappacosta D."/>
            <person name="Garbus I."/>
            <person name="Selva J.P."/>
            <person name="Gallo C.A."/>
            <person name="Diaz A."/>
            <person name="Albertini E."/>
            <person name="Caccamo M."/>
            <person name="Echenique V."/>
        </authorList>
    </citation>
    <scope>NUCLEOTIDE SEQUENCE [LARGE SCALE GENOMIC DNA]</scope>
    <source>
        <strain evidence="2">cv. Victoria</strain>
        <tissue evidence="1">Leaf</tissue>
    </source>
</reference>
<dbReference type="Proteomes" id="UP000324897">
    <property type="component" value="Chromosome 3"/>
</dbReference>
<dbReference type="AlphaFoldDB" id="A0A5J9TPA4"/>
<evidence type="ECO:0000313" key="2">
    <source>
        <dbReference type="Proteomes" id="UP000324897"/>
    </source>
</evidence>
<proteinExistence type="predicted"/>
<accession>A0A5J9TPA4</accession>
<dbReference type="OrthoDB" id="1741227at2759"/>
<dbReference type="Gramene" id="TVU13067">
    <property type="protein sequence ID" value="TVU13067"/>
    <property type="gene ID" value="EJB05_46742"/>
</dbReference>
<dbReference type="EMBL" id="RWGY01000039">
    <property type="protein sequence ID" value="TVU13067.1"/>
    <property type="molecule type" value="Genomic_DNA"/>
</dbReference>
<feature type="non-terminal residue" evidence="1">
    <location>
        <position position="1"/>
    </location>
</feature>
<protein>
    <submittedName>
        <fullName evidence="1">Uncharacterized protein</fullName>
    </submittedName>
</protein>
<gene>
    <name evidence="1" type="ORF">EJB05_46742</name>
</gene>
<evidence type="ECO:0000313" key="1">
    <source>
        <dbReference type="EMBL" id="TVU13067.1"/>
    </source>
</evidence>
<sequence>ALAWIADVTLQEHGDQRCSPLIDKDNKLRTAPIYRLLVAGSDFSSPTTLRTKHAVDSATCELCGGSDETAEHLIFRCPTAAAFWTAIGVTLQPQVSVRASWEIVRPSNVPERHYHCFLHLCCWMIWKHRNEFIFQNEPLSFRRLLLFFRTMFVAYC</sequence>
<name>A0A5J9TPA4_9POAL</name>
<organism evidence="1 2">
    <name type="scientific">Eragrostis curvula</name>
    <name type="common">weeping love grass</name>
    <dbReference type="NCBI Taxonomy" id="38414"/>
    <lineage>
        <taxon>Eukaryota</taxon>
        <taxon>Viridiplantae</taxon>
        <taxon>Streptophyta</taxon>
        <taxon>Embryophyta</taxon>
        <taxon>Tracheophyta</taxon>
        <taxon>Spermatophyta</taxon>
        <taxon>Magnoliopsida</taxon>
        <taxon>Liliopsida</taxon>
        <taxon>Poales</taxon>
        <taxon>Poaceae</taxon>
        <taxon>PACMAD clade</taxon>
        <taxon>Chloridoideae</taxon>
        <taxon>Eragrostideae</taxon>
        <taxon>Eragrostidinae</taxon>
        <taxon>Eragrostis</taxon>
    </lineage>
</organism>
<comment type="caution">
    <text evidence="1">The sequence shown here is derived from an EMBL/GenBank/DDBJ whole genome shotgun (WGS) entry which is preliminary data.</text>
</comment>
<keyword evidence="2" id="KW-1185">Reference proteome</keyword>